<dbReference type="EMBL" id="BFAZ01000009">
    <property type="protein sequence ID" value="GBF43881.1"/>
    <property type="molecule type" value="Genomic_DNA"/>
</dbReference>
<organism evidence="5 6">
    <name type="scientific">Leptospira ellinghausenii</name>
    <dbReference type="NCBI Taxonomy" id="1917822"/>
    <lineage>
        <taxon>Bacteria</taxon>
        <taxon>Pseudomonadati</taxon>
        <taxon>Spirochaetota</taxon>
        <taxon>Spirochaetia</taxon>
        <taxon>Leptospirales</taxon>
        <taxon>Leptospiraceae</taxon>
        <taxon>Leptospira</taxon>
    </lineage>
</organism>
<dbReference type="SMART" id="SM00342">
    <property type="entry name" value="HTH_ARAC"/>
    <property type="match status" value="1"/>
</dbReference>
<dbReference type="AlphaFoldDB" id="A0A2P2DGZ3"/>
<dbReference type="InterPro" id="IPR050204">
    <property type="entry name" value="AraC_XylS_family_regulators"/>
</dbReference>
<comment type="caution">
    <text evidence="5">The sequence shown here is derived from an EMBL/GenBank/DDBJ whole genome shotgun (WGS) entry which is preliminary data.</text>
</comment>
<evidence type="ECO:0000256" key="2">
    <source>
        <dbReference type="ARBA" id="ARBA00023125"/>
    </source>
</evidence>
<dbReference type="InterPro" id="IPR009057">
    <property type="entry name" value="Homeodomain-like_sf"/>
</dbReference>
<protein>
    <submittedName>
        <fullName evidence="5">AraC-like transcriptional regulator</fullName>
    </submittedName>
</protein>
<dbReference type="InterPro" id="IPR011051">
    <property type="entry name" value="RmlC_Cupin_sf"/>
</dbReference>
<keyword evidence="2" id="KW-0238">DNA-binding</keyword>
<dbReference type="PROSITE" id="PS01124">
    <property type="entry name" value="HTH_ARAC_FAMILY_2"/>
    <property type="match status" value="1"/>
</dbReference>
<dbReference type="PANTHER" id="PTHR46796:SF13">
    <property type="entry name" value="HTH-TYPE TRANSCRIPTIONAL ACTIVATOR RHAS"/>
    <property type="match status" value="1"/>
</dbReference>
<dbReference type="Gene3D" id="1.10.10.60">
    <property type="entry name" value="Homeodomain-like"/>
    <property type="match status" value="1"/>
</dbReference>
<keyword evidence="6" id="KW-1185">Reference proteome</keyword>
<accession>A0A2P2DGZ3</accession>
<keyword evidence="3" id="KW-0804">Transcription</keyword>
<dbReference type="Proteomes" id="UP000245206">
    <property type="component" value="Unassembled WGS sequence"/>
</dbReference>
<dbReference type="InterPro" id="IPR032783">
    <property type="entry name" value="AraC_lig"/>
</dbReference>
<sequence>MVGNWYFLLMDLLSDILFSAGWKNDLLSKGQIFDSFGFHFPCEKSGGFHVVTQGSCYARIGNKLIPLKKGDLLFITRGIHHELLSDPKAKVVTIERFLNEKNNHKKDQNPVTTFVSVRYEVPIGPVHPLLMELPDFIYIPYESIQKHHSLEDFIQILSKELELNLGTDLIVQRLTDIMLYYMIRIWLQQEENSPSGWIKAFHDKTVLYALEKLHNAYAKDWTIESLAKETGVSRANLANKFRDVLGIPPMEYLAKLRMEKAKILFQKGNMGLEEIAQNVGYASAFSFSKAYKRIYGNSPSREWKRVV</sequence>
<dbReference type="GO" id="GO:0003700">
    <property type="term" value="F:DNA-binding transcription factor activity"/>
    <property type="evidence" value="ECO:0007669"/>
    <property type="project" value="InterPro"/>
</dbReference>
<evidence type="ECO:0000313" key="6">
    <source>
        <dbReference type="Proteomes" id="UP000245206"/>
    </source>
</evidence>
<dbReference type="Pfam" id="PF12833">
    <property type="entry name" value="HTH_18"/>
    <property type="match status" value="1"/>
</dbReference>
<name>A0A2P2DGZ3_9LEPT</name>
<dbReference type="SUPFAM" id="SSF51182">
    <property type="entry name" value="RmlC-like cupins"/>
    <property type="match status" value="1"/>
</dbReference>
<dbReference type="InterPro" id="IPR018060">
    <property type="entry name" value="HTH_AraC"/>
</dbReference>
<evidence type="ECO:0000313" key="5">
    <source>
        <dbReference type="EMBL" id="GBF43881.1"/>
    </source>
</evidence>
<feature type="domain" description="HTH araC/xylS-type" evidence="4">
    <location>
        <begin position="203"/>
        <end position="305"/>
    </location>
</feature>
<proteinExistence type="predicted"/>
<gene>
    <name evidence="5" type="ORF">LPTSP2_31840</name>
</gene>
<keyword evidence="1" id="KW-0805">Transcription regulation</keyword>
<dbReference type="Pfam" id="PF12852">
    <property type="entry name" value="Cupin_6"/>
    <property type="match status" value="1"/>
</dbReference>
<evidence type="ECO:0000259" key="4">
    <source>
        <dbReference type="PROSITE" id="PS01124"/>
    </source>
</evidence>
<dbReference type="GO" id="GO:0043565">
    <property type="term" value="F:sequence-specific DNA binding"/>
    <property type="evidence" value="ECO:0007669"/>
    <property type="project" value="InterPro"/>
</dbReference>
<evidence type="ECO:0000256" key="3">
    <source>
        <dbReference type="ARBA" id="ARBA00023163"/>
    </source>
</evidence>
<evidence type="ECO:0000256" key="1">
    <source>
        <dbReference type="ARBA" id="ARBA00023015"/>
    </source>
</evidence>
<dbReference type="PANTHER" id="PTHR46796">
    <property type="entry name" value="HTH-TYPE TRANSCRIPTIONAL ACTIVATOR RHAS-RELATED"/>
    <property type="match status" value="1"/>
</dbReference>
<dbReference type="SUPFAM" id="SSF46689">
    <property type="entry name" value="Homeodomain-like"/>
    <property type="match status" value="2"/>
</dbReference>
<reference evidence="6" key="1">
    <citation type="journal article" date="2019" name="Microbiol. Immunol.">
        <title>Molecular and phenotypic characterization of Leptospira johnsonii sp. nov., Leptospira ellinghausenii sp. nov. and Leptospira ryugenii sp. nov. isolated from soil and water in Japan.</title>
        <authorList>
            <person name="Masuzawa T."/>
            <person name="Saito M."/>
            <person name="Nakao R."/>
            <person name="Nikaido Y."/>
            <person name="Matsumoto M."/>
            <person name="Ogawa M."/>
            <person name="Yokoyama M."/>
            <person name="Hidaka Y."/>
            <person name="Tomita J."/>
            <person name="Sakakibara K."/>
            <person name="Suzuki K."/>
            <person name="Yasuda S."/>
            <person name="Sato H."/>
            <person name="Yamaguchi M."/>
            <person name="Yoshida S.I."/>
            <person name="Koizumi N."/>
            <person name="Kawamura Y."/>
        </authorList>
    </citation>
    <scope>NUCLEOTIDE SEQUENCE [LARGE SCALE GENOMIC DNA]</scope>
    <source>
        <strain evidence="6">E18</strain>
    </source>
</reference>